<protein>
    <submittedName>
        <fullName evidence="1">Uncharacterized protein</fullName>
    </submittedName>
</protein>
<dbReference type="RefSeq" id="WP_071017394.1">
    <property type="nucleotide sequence ID" value="NZ_CP017755.1"/>
</dbReference>
<dbReference type="Proteomes" id="UP000177515">
    <property type="component" value="Chromosome 2"/>
</dbReference>
<evidence type="ECO:0000313" key="2">
    <source>
        <dbReference type="Proteomes" id="UP000177515"/>
    </source>
</evidence>
<proteinExistence type="predicted"/>
<sequence>MQGKHTSMRSVATGAALSGGLALCALLLPATGVAAPMVPATSGSITYVCGGVGADEQQALQADAPHYGMSLLFTEGRRGEYLSDVAVKVRRNGKDVAEFQAEGPRCLMKGPQGSYQVSAVYDGVEKHTVLAPGVSRQLNW</sequence>
<reference evidence="1 2" key="1">
    <citation type="submission" date="2016-10" db="EMBL/GenBank/DDBJ databases">
        <title>Complete genome sequences of three Cupriavidus strains isolated from various Malaysian environments.</title>
        <authorList>
            <person name="Abdullah A.A.-A."/>
            <person name="Shafie N.A.H."/>
            <person name="Lau N.S."/>
        </authorList>
    </citation>
    <scope>NUCLEOTIDE SEQUENCE [LARGE SCALE GENOMIC DNA]</scope>
    <source>
        <strain evidence="1 2">USMAA1020</strain>
    </source>
</reference>
<dbReference type="EMBL" id="CP017755">
    <property type="protein sequence ID" value="AOZ08424.1"/>
    <property type="molecule type" value="Genomic_DNA"/>
</dbReference>
<name>A0ABN4TPW1_9BURK</name>
<evidence type="ECO:0000313" key="1">
    <source>
        <dbReference type="EMBL" id="AOZ08424.1"/>
    </source>
</evidence>
<keyword evidence="2" id="KW-1185">Reference proteome</keyword>
<accession>A0ABN4TPW1</accession>
<organism evidence="1 2">
    <name type="scientific">Cupriavidus malaysiensis</name>
    <dbReference type="NCBI Taxonomy" id="367825"/>
    <lineage>
        <taxon>Bacteria</taxon>
        <taxon>Pseudomonadati</taxon>
        <taxon>Pseudomonadota</taxon>
        <taxon>Betaproteobacteria</taxon>
        <taxon>Burkholderiales</taxon>
        <taxon>Burkholderiaceae</taxon>
        <taxon>Cupriavidus</taxon>
    </lineage>
</organism>
<gene>
    <name evidence="1" type="ORF">BKK80_20910</name>
</gene>